<proteinExistence type="predicted"/>
<dbReference type="EMBL" id="BMSA01000025">
    <property type="protein sequence ID" value="GGT80211.1"/>
    <property type="molecule type" value="Genomic_DNA"/>
</dbReference>
<sequence>MGKTHLHTATRTTVGGAHDVRTGDDDAVTGQEPGPDHPTVPGQDLHNRQGHPGARSMTVDCGTFAATRARATP</sequence>
<evidence type="ECO:0000313" key="3">
    <source>
        <dbReference type="Proteomes" id="UP000646776"/>
    </source>
</evidence>
<dbReference type="RefSeq" id="WP_373299345.1">
    <property type="nucleotide sequence ID" value="NZ_BMSA01000025.1"/>
</dbReference>
<dbReference type="Proteomes" id="UP000646776">
    <property type="component" value="Unassembled WGS sequence"/>
</dbReference>
<organism evidence="2 3">
    <name type="scientific">Streptomyces phaeofaciens</name>
    <dbReference type="NCBI Taxonomy" id="68254"/>
    <lineage>
        <taxon>Bacteria</taxon>
        <taxon>Bacillati</taxon>
        <taxon>Actinomycetota</taxon>
        <taxon>Actinomycetes</taxon>
        <taxon>Kitasatosporales</taxon>
        <taxon>Streptomycetaceae</taxon>
        <taxon>Streptomyces</taxon>
    </lineage>
</organism>
<reference evidence="2" key="2">
    <citation type="submission" date="2020-09" db="EMBL/GenBank/DDBJ databases">
        <authorList>
            <person name="Sun Q."/>
            <person name="Ohkuma M."/>
        </authorList>
    </citation>
    <scope>NUCLEOTIDE SEQUENCE</scope>
    <source>
        <strain evidence="2">JCM 4125</strain>
    </source>
</reference>
<accession>A0A918LZ43</accession>
<feature type="region of interest" description="Disordered" evidence="1">
    <location>
        <begin position="1"/>
        <end position="73"/>
    </location>
</feature>
<keyword evidence="3" id="KW-1185">Reference proteome</keyword>
<dbReference type="AlphaFoldDB" id="A0A918LZ43"/>
<name>A0A918LZ43_9ACTN</name>
<comment type="caution">
    <text evidence="2">The sequence shown here is derived from an EMBL/GenBank/DDBJ whole genome shotgun (WGS) entry which is preliminary data.</text>
</comment>
<gene>
    <name evidence="2" type="ORF">GCM10010226_68470</name>
</gene>
<reference evidence="2" key="1">
    <citation type="journal article" date="2014" name="Int. J. Syst. Evol. Microbiol.">
        <title>Complete genome sequence of Corynebacterium casei LMG S-19264T (=DSM 44701T), isolated from a smear-ripened cheese.</title>
        <authorList>
            <consortium name="US DOE Joint Genome Institute (JGI-PGF)"/>
            <person name="Walter F."/>
            <person name="Albersmeier A."/>
            <person name="Kalinowski J."/>
            <person name="Ruckert C."/>
        </authorList>
    </citation>
    <scope>NUCLEOTIDE SEQUENCE</scope>
    <source>
        <strain evidence="2">JCM 4125</strain>
    </source>
</reference>
<evidence type="ECO:0000256" key="1">
    <source>
        <dbReference type="SAM" id="MobiDB-lite"/>
    </source>
</evidence>
<protein>
    <submittedName>
        <fullName evidence="2">Uncharacterized protein</fullName>
    </submittedName>
</protein>
<evidence type="ECO:0000313" key="2">
    <source>
        <dbReference type="EMBL" id="GGT80211.1"/>
    </source>
</evidence>